<name>A0A6A1U0N0_NEOGA</name>
<evidence type="ECO:0000313" key="2">
    <source>
        <dbReference type="Proteomes" id="UP000386575"/>
    </source>
</evidence>
<proteinExistence type="predicted"/>
<dbReference type="RefSeq" id="WP_151045107.1">
    <property type="nucleotide sequence ID" value="NZ_VZUL01000002.1"/>
</dbReference>
<dbReference type="AlphaFoldDB" id="A0A6A1U0N0"/>
<sequence length="168" mass="18177">MSTELEILVENAGVVETMRQLLEAQDKFKTSRSAVEQRFSVVSSFLLMPTRRAKDLYKMVSAVAALGDIVRSPDEKLDRIADGSVSDSERATGLARLSTCIAGAGIIVALEQAIASPALFGLTEAEIAYKLQNIKRVMAIPDGAIGTVHTLETALGRLTPEERESSRR</sequence>
<comment type="caution">
    <text evidence="1">The sequence shown here is derived from an EMBL/GenBank/DDBJ whole genome shotgun (WGS) entry which is preliminary data.</text>
</comment>
<organism evidence="1 2">
    <name type="scientific">Neorhizobium galegae</name>
    <name type="common">Rhizobium galegae</name>
    <dbReference type="NCBI Taxonomy" id="399"/>
    <lineage>
        <taxon>Bacteria</taxon>
        <taxon>Pseudomonadati</taxon>
        <taxon>Pseudomonadota</taxon>
        <taxon>Alphaproteobacteria</taxon>
        <taxon>Hyphomicrobiales</taxon>
        <taxon>Rhizobiaceae</taxon>
        <taxon>Rhizobium/Agrobacterium group</taxon>
        <taxon>Neorhizobium</taxon>
    </lineage>
</organism>
<accession>A0A6A1U0N0</accession>
<dbReference type="Proteomes" id="UP000386575">
    <property type="component" value="Unassembled WGS sequence"/>
</dbReference>
<gene>
    <name evidence="1" type="ORF">F4V91_21055</name>
</gene>
<reference evidence="1 2" key="1">
    <citation type="submission" date="2019-09" db="EMBL/GenBank/DDBJ databases">
        <title>Genome sequencing of Ng87 strain.</title>
        <authorList>
            <person name="Karasev E.S."/>
            <person name="Andronov E."/>
        </authorList>
    </citation>
    <scope>NUCLEOTIDE SEQUENCE [LARGE SCALE GENOMIC DNA]</scope>
    <source>
        <strain evidence="1 2">Ng87</strain>
    </source>
</reference>
<evidence type="ECO:0000313" key="1">
    <source>
        <dbReference type="EMBL" id="KAB1088667.1"/>
    </source>
</evidence>
<protein>
    <submittedName>
        <fullName evidence="1">Uncharacterized protein</fullName>
    </submittedName>
</protein>
<dbReference type="EMBL" id="VZUL01000002">
    <property type="protein sequence ID" value="KAB1088667.1"/>
    <property type="molecule type" value="Genomic_DNA"/>
</dbReference>